<evidence type="ECO:0000256" key="1">
    <source>
        <dbReference type="ARBA" id="ARBA00022755"/>
    </source>
</evidence>
<evidence type="ECO:0000259" key="6">
    <source>
        <dbReference type="SMART" id="SM01001"/>
    </source>
</evidence>
<keyword evidence="2 3" id="KW-0413">Isomerase</keyword>
<reference evidence="7 8" key="1">
    <citation type="submission" date="2018-11" db="EMBL/GenBank/DDBJ databases">
        <title>Whole genome sequence of Bibersteinia trehalosi strain OADDL-BT1 an multidrug resistant pathogen isolate.</title>
        <authorList>
            <person name="Couger M."/>
            <person name="Ramachandran A."/>
        </authorList>
    </citation>
    <scope>NUCLEOTIDE SEQUENCE [LARGE SCALE GENOMIC DNA]</scope>
    <source>
        <strain evidence="7 8">OADDL-BT1</strain>
    </source>
</reference>
<dbReference type="InterPro" id="IPR033747">
    <property type="entry name" value="PurE_ClassI"/>
</dbReference>
<evidence type="ECO:0000256" key="2">
    <source>
        <dbReference type="ARBA" id="ARBA00023235"/>
    </source>
</evidence>
<dbReference type="InterPro" id="IPR000031">
    <property type="entry name" value="PurE_dom"/>
</dbReference>
<dbReference type="SMART" id="SM01001">
    <property type="entry name" value="AIRC"/>
    <property type="match status" value="1"/>
</dbReference>
<keyword evidence="1 3" id="KW-0658">Purine biosynthesis</keyword>
<dbReference type="EMBL" id="RRUC01000021">
    <property type="protein sequence ID" value="RRN03765.1"/>
    <property type="molecule type" value="Genomic_DNA"/>
</dbReference>
<dbReference type="HAMAP" id="MF_01929">
    <property type="entry name" value="PurE_classI"/>
    <property type="match status" value="1"/>
</dbReference>
<proteinExistence type="inferred from homology"/>
<protein>
    <recommendedName>
        <fullName evidence="3 4">N5-carboxyaminoimidazole ribonucleotide mutase</fullName>
        <shortName evidence="3 4">N5-CAIR mutase</shortName>
        <ecNumber evidence="3 4">5.4.99.18</ecNumber>
    </recommendedName>
    <alternativeName>
        <fullName evidence="3">5-(carboxyamino)imidazole ribonucleotide mutase</fullName>
    </alternativeName>
</protein>
<dbReference type="NCBIfam" id="TIGR01162">
    <property type="entry name" value="purE"/>
    <property type="match status" value="1"/>
</dbReference>
<evidence type="ECO:0000256" key="5">
    <source>
        <dbReference type="PIRSR" id="PIRSR001338-1"/>
    </source>
</evidence>
<evidence type="ECO:0000256" key="3">
    <source>
        <dbReference type="HAMAP-Rule" id="MF_01929"/>
    </source>
</evidence>
<sequence length="163" mass="17094">MPPKISIVMGSQSDWSQMKACCEILDKLGIAYSKAVVSAHRMPDEMFRFAETAADNGVEIIIAAAGGAAHLPGMIAAKTLLPVIGVPIKSSTLSGIDSLLSIVQMPAGVPVATMAIGVAGARNAALQAARQLAVRDEKIRQALADYRAEQHEIALNSSENLND</sequence>
<gene>
    <name evidence="3 7" type="primary">purE</name>
    <name evidence="7" type="ORF">EIM44_06125</name>
</gene>
<comment type="caution">
    <text evidence="7">The sequence shown here is derived from an EMBL/GenBank/DDBJ whole genome shotgun (WGS) entry which is preliminary data.</text>
</comment>
<comment type="catalytic activity">
    <reaction evidence="3 4">
        <text>5-carboxyamino-1-(5-phospho-D-ribosyl)imidazole + H(+) = 5-amino-1-(5-phospho-D-ribosyl)imidazole-4-carboxylate</text>
        <dbReference type="Rhea" id="RHEA:13193"/>
        <dbReference type="ChEBI" id="CHEBI:15378"/>
        <dbReference type="ChEBI" id="CHEBI:58730"/>
        <dbReference type="ChEBI" id="CHEBI:77657"/>
        <dbReference type="EC" id="5.4.99.18"/>
    </reaction>
</comment>
<dbReference type="AlphaFoldDB" id="A0A426FHA3"/>
<dbReference type="Pfam" id="PF00731">
    <property type="entry name" value="AIRC"/>
    <property type="match status" value="1"/>
</dbReference>
<feature type="domain" description="PurE" evidence="6">
    <location>
        <begin position="3"/>
        <end position="154"/>
    </location>
</feature>
<evidence type="ECO:0000313" key="7">
    <source>
        <dbReference type="EMBL" id="RRN03765.1"/>
    </source>
</evidence>
<comment type="function">
    <text evidence="3 4">Catalyzes the conversion of N5-carboxyaminoimidazole ribonucleotide (N5-CAIR) to 4-carboxy-5-aminoimidazole ribonucleotide (CAIR).</text>
</comment>
<organism evidence="7 8">
    <name type="scientific">Bibersteinia trehalosi</name>
    <name type="common">Pasteurella trehalosi</name>
    <dbReference type="NCBI Taxonomy" id="47735"/>
    <lineage>
        <taxon>Bacteria</taxon>
        <taxon>Pseudomonadati</taxon>
        <taxon>Pseudomonadota</taxon>
        <taxon>Gammaproteobacteria</taxon>
        <taxon>Pasteurellales</taxon>
        <taxon>Pasteurellaceae</taxon>
        <taxon>Bibersteinia</taxon>
    </lineage>
</organism>
<dbReference type="EC" id="5.4.99.18" evidence="3 4"/>
<dbReference type="Gene3D" id="3.40.50.1970">
    <property type="match status" value="1"/>
</dbReference>
<name>A0A426FHA3_BIBTR</name>
<keyword evidence="7" id="KW-0456">Lyase</keyword>
<dbReference type="PANTHER" id="PTHR23046">
    <property type="entry name" value="PHOSPHORIBOSYLAMINOIMIDAZOLE CARBOXYLASE CATALYTIC SUBUNIT"/>
    <property type="match status" value="1"/>
</dbReference>
<accession>A0A426FHA3</accession>
<dbReference type="SUPFAM" id="SSF52255">
    <property type="entry name" value="N5-CAIR mutase (phosphoribosylaminoimidazole carboxylase, PurE)"/>
    <property type="match status" value="1"/>
</dbReference>
<dbReference type="PIRSF" id="PIRSF001338">
    <property type="entry name" value="AIR_carboxylase"/>
    <property type="match status" value="1"/>
</dbReference>
<dbReference type="InterPro" id="IPR024694">
    <property type="entry name" value="PurE_prokaryotes"/>
</dbReference>
<dbReference type="GO" id="GO:0006189">
    <property type="term" value="P:'de novo' IMP biosynthetic process"/>
    <property type="evidence" value="ECO:0007669"/>
    <property type="project" value="UniProtKB-UniRule"/>
</dbReference>
<feature type="binding site" evidence="3 5">
    <location>
        <position position="11"/>
    </location>
    <ligand>
        <name>substrate</name>
    </ligand>
</feature>
<dbReference type="RefSeq" id="WP_125134893.1">
    <property type="nucleotide sequence ID" value="NZ_CP146202.1"/>
</dbReference>
<evidence type="ECO:0000256" key="4">
    <source>
        <dbReference type="PIRNR" id="PIRNR001338"/>
    </source>
</evidence>
<dbReference type="GO" id="GO:0016829">
    <property type="term" value="F:lyase activity"/>
    <property type="evidence" value="ECO:0007669"/>
    <property type="project" value="UniProtKB-KW"/>
</dbReference>
<comment type="similarity">
    <text evidence="3">Belongs to the AIR carboxylase family. Class I subfamily.</text>
</comment>
<comment type="pathway">
    <text evidence="3 4">Purine metabolism; IMP biosynthesis via de novo pathway; 5-amino-1-(5-phospho-D-ribosyl)imidazole-4-carboxylate from 5-amino-1-(5-phospho-D-ribosyl)imidazole (N5-CAIR route): step 2/2.</text>
</comment>
<dbReference type="GO" id="GO:0034023">
    <property type="term" value="F:5-(carboxyamino)imidazole ribonucleotide mutase activity"/>
    <property type="evidence" value="ECO:0007669"/>
    <property type="project" value="UniProtKB-UniRule"/>
</dbReference>
<dbReference type="Proteomes" id="UP000276010">
    <property type="component" value="Unassembled WGS sequence"/>
</dbReference>
<evidence type="ECO:0000313" key="8">
    <source>
        <dbReference type="Proteomes" id="UP000276010"/>
    </source>
</evidence>
<dbReference type="PANTHER" id="PTHR23046:SF2">
    <property type="entry name" value="PHOSPHORIBOSYLAMINOIMIDAZOLE CARBOXYLASE"/>
    <property type="match status" value="1"/>
</dbReference>
<feature type="binding site" evidence="3 5">
    <location>
        <position position="14"/>
    </location>
    <ligand>
        <name>substrate</name>
    </ligand>
</feature>
<dbReference type="UniPathway" id="UPA00074">
    <property type="reaction ID" value="UER00943"/>
</dbReference>
<dbReference type="STRING" id="1263831.F543_12430"/>
<feature type="binding site" evidence="3 5">
    <location>
        <position position="41"/>
    </location>
    <ligand>
        <name>substrate</name>
    </ligand>
</feature>